<proteinExistence type="predicted"/>
<dbReference type="EMBL" id="JACIEZ010000001">
    <property type="protein sequence ID" value="MBB4063688.1"/>
    <property type="molecule type" value="Genomic_DNA"/>
</dbReference>
<gene>
    <name evidence="1" type="ORF">GGR23_000849</name>
</gene>
<dbReference type="AlphaFoldDB" id="A0A7W6J2R7"/>
<reference evidence="1 2" key="1">
    <citation type="submission" date="2020-08" db="EMBL/GenBank/DDBJ databases">
        <title>Genomic Encyclopedia of Type Strains, Phase IV (KMG-IV): sequencing the most valuable type-strain genomes for metagenomic binning, comparative biology and taxonomic classification.</title>
        <authorList>
            <person name="Goeker M."/>
        </authorList>
    </citation>
    <scope>NUCLEOTIDE SEQUENCE [LARGE SCALE GENOMIC DNA]</scope>
    <source>
        <strain evidence="1 2">DSM 29853</strain>
    </source>
</reference>
<keyword evidence="2" id="KW-1185">Reference proteome</keyword>
<dbReference type="Pfam" id="PF21822">
    <property type="entry name" value="Phage_TAC_15"/>
    <property type="match status" value="1"/>
</dbReference>
<dbReference type="Proteomes" id="UP000528286">
    <property type="component" value="Unassembled WGS sequence"/>
</dbReference>
<sequence length="145" mass="15428">MAEKKIGGSVYKVEPMLATQAIILQARLARVIGPAISKLPGILASRKEGASDEQKAQADADAVSAVTEIFSRCPPHEIAELVKDVVEVAMVQRPSGVYEPVDFDLDFTGRLGDVIPTVVFVLATQFGDFFSGALANGRPTTRAKA</sequence>
<evidence type="ECO:0000313" key="1">
    <source>
        <dbReference type="EMBL" id="MBB4063688.1"/>
    </source>
</evidence>
<comment type="caution">
    <text evidence="1">The sequence shown here is derived from an EMBL/GenBank/DDBJ whole genome shotgun (WGS) entry which is preliminary data.</text>
</comment>
<evidence type="ECO:0000313" key="2">
    <source>
        <dbReference type="Proteomes" id="UP000528286"/>
    </source>
</evidence>
<protein>
    <submittedName>
        <fullName evidence="1">Uncharacterized protein</fullName>
    </submittedName>
</protein>
<accession>A0A7W6J2R7</accession>
<name>A0A7W6J2R7_9HYPH</name>
<organism evidence="1 2">
    <name type="scientific">Gellertiella hungarica</name>
    <dbReference type="NCBI Taxonomy" id="1572859"/>
    <lineage>
        <taxon>Bacteria</taxon>
        <taxon>Pseudomonadati</taxon>
        <taxon>Pseudomonadota</taxon>
        <taxon>Alphaproteobacteria</taxon>
        <taxon>Hyphomicrobiales</taxon>
        <taxon>Rhizobiaceae</taxon>
        <taxon>Gellertiella</taxon>
    </lineage>
</organism>
<dbReference type="RefSeq" id="WP_183364856.1">
    <property type="nucleotide sequence ID" value="NZ_JACIEZ010000001.1"/>
</dbReference>
<dbReference type="InterPro" id="IPR049156">
    <property type="entry name" value="Phage_chap_TAC_15-like"/>
</dbReference>